<accession>A0A5M6CFJ4</accession>
<keyword evidence="2" id="KW-1185">Reference proteome</keyword>
<gene>
    <name evidence="1" type="ORF">F0460_11240</name>
</gene>
<sequence>MTIAQIKKNMKHGDYNILQKLLKLSTESAARQKFLRGDKDALEGMIKIQENRSIFCDLHADEDCSCHDDLKEAINQKAERNHSHDWNEITGKPTEFPPTHHSHNVRDIEGLDDVLHTIDDLRNLSNQKLDRDGSNATGSLSSTINNSHNHVNKAVLDTITSSKVNDWDNAASKAHNAVTLGSNATGLTITNQVLQFSSGYQLPTTIKVSEWDDAYLKRHTHGNKTVLDNLTQSVIDQAHVHSNKSVIDGITTQMVNNWNGSFVNNHTHNNKSTLDGISPADVTNWDTAHANNHTHANKVILDAITAAYTVAEKNKLATIQPNAQVNVKADWSATSGDAEILNKPTSFTPASHNHAISDVAGLQSELDSKLETPHLNGFVHDVAYNSSLHTLTFYQCNEPNIVIDLPIEHLIKGVQLHGNDLMFTFEDGSNVTIPMNTLLVGVVKSINGLAANSQGEVVLDITDIPGLQNVLNGKANTSGYYSGLQVGNSDNSTMWNNQSYDGNSVAGQINYSMVYDANLGLWKPATQGQVQTWLGITGSILNPTLQQVTNNGNTTTNPVAIKNTVIDDRQFFNPNPFYFLTDNGNAQQIATGGLLASYTYGDITKVPTYGIYSHGQITANTHVDVNGTLYVNKGIVLDDTSVLQDWSIYQDSVGINYYVTGGTYQGDVLRIGENGRLATLLDGDSSQWNQAYLATQNLSNNYVSKAGDVMSGTLQLSTPGQYLILQGHSLSGNYSTYRKYDGSKDIAYIGSDGGSAFGGGVGDRFGVRAVGDLLLGSDTGIIDAFSEIRAPYLKIGQTAGTGQGISLYDGNPNNPEYGLMFATTGNYGTMGSVNGDWATYFTMAGASNRGWIFRHQGIGNVASINGEGVISTMYHGNSGQWQSAWVNGLVNRGDIYTSNIDLNNLPIENRIAGIHTGNGSGNANFPDYMNGSYGIHTRTVGGAFTTDTVYGNGGEMWYKTWYHPSGANGTDWRKVWDNVNLSDPATETWVNNNFVSNVQLGQYLPLSGGTLTGGGVIDSQGNLILQQAPTMNATGMFWKNLADTNNICGIGSLTNGDILHEVYLGWGDYPWDRSSNFSVSINHIQYKGQDLWHDGNLADPATETWVNNNFASNTGLNNKANIDGSNTTGGINWDIQRILSSDLSGISGNGQVFYQSGNQIYWGNPLLTMHNFEMSNNNGLTVYSSQSGSTGQIWHQFNFDPSLKANYDGSNLTNIANWRSVLGVPTNNTQLTNGAGYITAGALSGYASQSWVNSQGFLTSASLPNVSNATITYQGTGAITGGGSHTINQSGNSTYNFDLTNQTKNEISLGVNAYNSLSSKQDTLVAGSGISIIGNTISATGSGGGGIVNIATDSSVMPGPTASQVPMYFNSHVAYGLPETDIANEFPGNLDVVVETGDTMRFYGSYDNVYTVTERTSGIVDLDIPGIRTHIYNVVFQSSGGTGGTVRFDRGIYTGDQINITVPRGQQITIQSSVSIVSPYGNGGGFECQTHANLIWDPKVDAWILVSYD</sequence>
<dbReference type="RefSeq" id="WP_150013264.1">
    <property type="nucleotide sequence ID" value="NZ_VWSG01000008.1"/>
</dbReference>
<reference evidence="1 2" key="1">
    <citation type="submission" date="2019-09" db="EMBL/GenBank/DDBJ databases">
        <title>Genome sequence and assembly of Flavobacterium sp.</title>
        <authorList>
            <person name="Chhetri G."/>
        </authorList>
    </citation>
    <scope>NUCLEOTIDE SEQUENCE [LARGE SCALE GENOMIC DNA]</scope>
    <source>
        <strain evidence="1 2">SNL9</strain>
    </source>
</reference>
<dbReference type="EMBL" id="VWSG01000008">
    <property type="protein sequence ID" value="KAA5533901.1"/>
    <property type="molecule type" value="Genomic_DNA"/>
</dbReference>
<organism evidence="1 2">
    <name type="scientific">Paenimyroides baculatum</name>
    <dbReference type="NCBI Taxonomy" id="2608000"/>
    <lineage>
        <taxon>Bacteria</taxon>
        <taxon>Pseudomonadati</taxon>
        <taxon>Bacteroidota</taxon>
        <taxon>Flavobacteriia</taxon>
        <taxon>Flavobacteriales</taxon>
        <taxon>Flavobacteriaceae</taxon>
        <taxon>Paenimyroides</taxon>
    </lineage>
</organism>
<evidence type="ECO:0000313" key="2">
    <source>
        <dbReference type="Proteomes" id="UP000325141"/>
    </source>
</evidence>
<name>A0A5M6CFJ4_9FLAO</name>
<comment type="caution">
    <text evidence="1">The sequence shown here is derived from an EMBL/GenBank/DDBJ whole genome shotgun (WGS) entry which is preliminary data.</text>
</comment>
<proteinExistence type="predicted"/>
<dbReference type="Proteomes" id="UP000325141">
    <property type="component" value="Unassembled WGS sequence"/>
</dbReference>
<evidence type="ECO:0000313" key="1">
    <source>
        <dbReference type="EMBL" id="KAA5533901.1"/>
    </source>
</evidence>
<protein>
    <submittedName>
        <fullName evidence="1">Uncharacterized protein</fullName>
    </submittedName>
</protein>